<comment type="cofactor">
    <cofactor evidence="1 3">
        <name>a divalent metal cation</name>
        <dbReference type="ChEBI" id="CHEBI:60240"/>
    </cofactor>
</comment>
<evidence type="ECO:0000313" key="5">
    <source>
        <dbReference type="Proteomes" id="UP000664617"/>
    </source>
</evidence>
<evidence type="ECO:0000313" key="4">
    <source>
        <dbReference type="EMBL" id="MBO0607922.1"/>
    </source>
</evidence>
<keyword evidence="2 3" id="KW-0378">Hydrolase</keyword>
<dbReference type="PIRSF" id="PIRSF006305">
    <property type="entry name" value="Maf"/>
    <property type="match status" value="1"/>
</dbReference>
<protein>
    <recommendedName>
        <fullName evidence="3">Nucleoside triphosphate pyrophosphatase</fullName>
        <ecNumber evidence="3">3.6.1.9</ecNumber>
    </recommendedName>
    <alternativeName>
        <fullName evidence="3">Nucleotide pyrophosphatase</fullName>
        <shortName evidence="3">Nucleotide PPase</shortName>
    </alternativeName>
</protein>
<proteinExistence type="inferred from homology"/>
<dbReference type="InterPro" id="IPR029001">
    <property type="entry name" value="ITPase-like_fam"/>
</dbReference>
<dbReference type="Pfam" id="PF02545">
    <property type="entry name" value="Maf"/>
    <property type="match status" value="1"/>
</dbReference>
<comment type="caution">
    <text evidence="4">The sequence shown here is derived from an EMBL/GenBank/DDBJ whole genome shotgun (WGS) entry which is preliminary data.</text>
</comment>
<evidence type="ECO:0000256" key="2">
    <source>
        <dbReference type="ARBA" id="ARBA00022801"/>
    </source>
</evidence>
<comment type="similarity">
    <text evidence="3">Belongs to the Maf family.</text>
</comment>
<comment type="catalytic activity">
    <reaction evidence="3">
        <text>a ribonucleoside 5'-triphosphate + H2O = a ribonucleoside 5'-phosphate + diphosphate + H(+)</text>
        <dbReference type="Rhea" id="RHEA:23996"/>
        <dbReference type="ChEBI" id="CHEBI:15377"/>
        <dbReference type="ChEBI" id="CHEBI:15378"/>
        <dbReference type="ChEBI" id="CHEBI:33019"/>
        <dbReference type="ChEBI" id="CHEBI:58043"/>
        <dbReference type="ChEBI" id="CHEBI:61557"/>
        <dbReference type="EC" id="3.6.1.9"/>
    </reaction>
</comment>
<evidence type="ECO:0000256" key="3">
    <source>
        <dbReference type="HAMAP-Rule" id="MF_00528"/>
    </source>
</evidence>
<feature type="active site" description="Proton acceptor" evidence="3">
    <location>
        <position position="107"/>
    </location>
</feature>
<dbReference type="EC" id="3.6.1.9" evidence="3"/>
<dbReference type="InterPro" id="IPR003697">
    <property type="entry name" value="Maf-like"/>
</dbReference>
<dbReference type="PANTHER" id="PTHR43213">
    <property type="entry name" value="BIFUNCTIONAL DTTP/UTP PYROPHOSPHATASE/METHYLTRANSFERASE PROTEIN-RELATED"/>
    <property type="match status" value="1"/>
</dbReference>
<reference evidence="5" key="2">
    <citation type="submission" date="2023-07" db="EMBL/GenBank/DDBJ databases">
        <title>Myceligenerans salitolerans sp. nov., a halotolerant actinomycete isolated from a salt lake in Xinjiang, China.</title>
        <authorList>
            <person name="Guan T."/>
        </authorList>
    </citation>
    <scope>NUCLEOTIDE SEQUENCE [LARGE SCALE GENOMIC DNA]</scope>
    <source>
        <strain evidence="5">XHU 5031</strain>
    </source>
</reference>
<evidence type="ECO:0000256" key="1">
    <source>
        <dbReference type="ARBA" id="ARBA00001968"/>
    </source>
</evidence>
<reference evidence="4 5" key="1">
    <citation type="submission" date="2021-03" db="EMBL/GenBank/DDBJ databases">
        <authorList>
            <person name="Xin L."/>
        </authorList>
    </citation>
    <scope>NUCLEOTIDE SEQUENCE [LARGE SCALE GENOMIC DNA]</scope>
    <source>
        <strain evidence="4 5">XHU 5031</strain>
    </source>
</reference>
<dbReference type="NCBIfam" id="TIGR00172">
    <property type="entry name" value="maf"/>
    <property type="match status" value="1"/>
</dbReference>
<keyword evidence="3" id="KW-0546">Nucleotide metabolism</keyword>
<sequence length="240" mass="24806">MAEAYVSANLAPVLRLVLASRSPARLATLRSAGVEPVVRVSGVDEEALLADARRTGVLGPEDAVLLLAQAKAEDVARRTPAGGDAREGATVADGSDTGGGVVVVGCDSMLEIDGEVVGKPATPEVARERWRAMRGGKGVLHSGHWLVDLRDADAGGTGATVGATSSTTVWFGEMEDDEIDAYVATGEPLEVAGAFTIDGLGGPYVDRVEGDHHGVVGISLPLLRALLRDIGVPWHTLRTA</sequence>
<dbReference type="CDD" id="cd00555">
    <property type="entry name" value="Maf"/>
    <property type="match status" value="1"/>
</dbReference>
<name>A0ABS3I748_9MICO</name>
<gene>
    <name evidence="4" type="primary">maf</name>
    <name evidence="4" type="ORF">J0911_02645</name>
</gene>
<dbReference type="EMBL" id="JAFMPK010000019">
    <property type="protein sequence ID" value="MBO0607922.1"/>
    <property type="molecule type" value="Genomic_DNA"/>
</dbReference>
<comment type="subcellular location">
    <subcellularLocation>
        <location evidence="3">Cytoplasm</location>
    </subcellularLocation>
</comment>
<keyword evidence="3" id="KW-0963">Cytoplasm</keyword>
<comment type="function">
    <text evidence="3">Nucleoside triphosphate pyrophosphatase. May have a dual role in cell division arrest and in preventing the incorporation of modified nucleotides into cellular nucleic acids.</text>
</comment>
<dbReference type="Gene3D" id="3.90.950.10">
    <property type="match status" value="1"/>
</dbReference>
<organism evidence="4 5">
    <name type="scientific">Myceligenerans salitolerans</name>
    <dbReference type="NCBI Taxonomy" id="1230528"/>
    <lineage>
        <taxon>Bacteria</taxon>
        <taxon>Bacillati</taxon>
        <taxon>Actinomycetota</taxon>
        <taxon>Actinomycetes</taxon>
        <taxon>Micrococcales</taxon>
        <taxon>Promicromonosporaceae</taxon>
        <taxon>Myceligenerans</taxon>
    </lineage>
</organism>
<dbReference type="Proteomes" id="UP000664617">
    <property type="component" value="Unassembled WGS sequence"/>
</dbReference>
<comment type="catalytic activity">
    <reaction evidence="3">
        <text>a 2'-deoxyribonucleoside 5'-triphosphate + H2O = a 2'-deoxyribonucleoside 5'-phosphate + diphosphate + H(+)</text>
        <dbReference type="Rhea" id="RHEA:44644"/>
        <dbReference type="ChEBI" id="CHEBI:15377"/>
        <dbReference type="ChEBI" id="CHEBI:15378"/>
        <dbReference type="ChEBI" id="CHEBI:33019"/>
        <dbReference type="ChEBI" id="CHEBI:61560"/>
        <dbReference type="ChEBI" id="CHEBI:65317"/>
        <dbReference type="EC" id="3.6.1.9"/>
    </reaction>
</comment>
<comment type="caution">
    <text evidence="3">Lacks conserved residue(s) required for the propagation of feature annotation.</text>
</comment>
<accession>A0ABS3I748</accession>
<dbReference type="PANTHER" id="PTHR43213:SF5">
    <property type="entry name" value="BIFUNCTIONAL DTTP_UTP PYROPHOSPHATASE_METHYLTRANSFERASE PROTEIN-RELATED"/>
    <property type="match status" value="1"/>
</dbReference>
<dbReference type="SUPFAM" id="SSF52972">
    <property type="entry name" value="ITPase-like"/>
    <property type="match status" value="1"/>
</dbReference>
<dbReference type="HAMAP" id="MF_00528">
    <property type="entry name" value="Maf"/>
    <property type="match status" value="1"/>
</dbReference>
<keyword evidence="5" id="KW-1185">Reference proteome</keyword>